<protein>
    <submittedName>
        <fullName evidence="1">Uncharacterized protein</fullName>
    </submittedName>
</protein>
<evidence type="ECO:0000313" key="2">
    <source>
        <dbReference type="Proteomes" id="UP001331515"/>
    </source>
</evidence>
<dbReference type="AlphaFoldDB" id="A0AAN8DCV2"/>
<evidence type="ECO:0000313" key="1">
    <source>
        <dbReference type="EMBL" id="KAK5920341.1"/>
    </source>
</evidence>
<proteinExistence type="predicted"/>
<reference evidence="1 2" key="1">
    <citation type="journal article" date="2023" name="Mol. Biol. Evol.">
        <title>Genomics of Secondarily Temperate Adaptation in the Only Non-Antarctic Icefish.</title>
        <authorList>
            <person name="Rivera-Colon A.G."/>
            <person name="Rayamajhi N."/>
            <person name="Minhas B.F."/>
            <person name="Madrigal G."/>
            <person name="Bilyk K.T."/>
            <person name="Yoon V."/>
            <person name="Hune M."/>
            <person name="Gregory S."/>
            <person name="Cheng C.H.C."/>
            <person name="Catchen J.M."/>
        </authorList>
    </citation>
    <scope>NUCLEOTIDE SEQUENCE [LARGE SCALE GENOMIC DNA]</scope>
    <source>
        <tissue evidence="1">White muscle</tissue>
    </source>
</reference>
<name>A0AAN8DCV2_CHAGU</name>
<organism evidence="1 2">
    <name type="scientific">Champsocephalus gunnari</name>
    <name type="common">Mackerel icefish</name>
    <dbReference type="NCBI Taxonomy" id="52237"/>
    <lineage>
        <taxon>Eukaryota</taxon>
        <taxon>Metazoa</taxon>
        <taxon>Chordata</taxon>
        <taxon>Craniata</taxon>
        <taxon>Vertebrata</taxon>
        <taxon>Euteleostomi</taxon>
        <taxon>Actinopterygii</taxon>
        <taxon>Neopterygii</taxon>
        <taxon>Teleostei</taxon>
        <taxon>Neoteleostei</taxon>
        <taxon>Acanthomorphata</taxon>
        <taxon>Eupercaria</taxon>
        <taxon>Perciformes</taxon>
        <taxon>Notothenioidei</taxon>
        <taxon>Channichthyidae</taxon>
        <taxon>Champsocephalus</taxon>
    </lineage>
</organism>
<dbReference type="EMBL" id="JAURVH010001523">
    <property type="protein sequence ID" value="KAK5920341.1"/>
    <property type="molecule type" value="Genomic_DNA"/>
</dbReference>
<comment type="caution">
    <text evidence="1">The sequence shown here is derived from an EMBL/GenBank/DDBJ whole genome shotgun (WGS) entry which is preliminary data.</text>
</comment>
<dbReference type="Proteomes" id="UP001331515">
    <property type="component" value="Unassembled WGS sequence"/>
</dbReference>
<keyword evidence="2" id="KW-1185">Reference proteome</keyword>
<accession>A0AAN8DCV2</accession>
<gene>
    <name evidence="1" type="ORF">CgunFtcFv8_024162</name>
</gene>
<sequence>MRPLGRRREETELASGAAAPESCDYALRACSPSVCSLDETQLLLQLGKHSLRERILHRRHSLYLLMLF</sequence>